<organism evidence="1 2">
    <name type="scientific">Cirrhinus mrigala</name>
    <name type="common">Mrigala</name>
    <dbReference type="NCBI Taxonomy" id="683832"/>
    <lineage>
        <taxon>Eukaryota</taxon>
        <taxon>Metazoa</taxon>
        <taxon>Chordata</taxon>
        <taxon>Craniata</taxon>
        <taxon>Vertebrata</taxon>
        <taxon>Euteleostomi</taxon>
        <taxon>Actinopterygii</taxon>
        <taxon>Neopterygii</taxon>
        <taxon>Teleostei</taxon>
        <taxon>Ostariophysi</taxon>
        <taxon>Cypriniformes</taxon>
        <taxon>Cyprinidae</taxon>
        <taxon>Labeoninae</taxon>
        <taxon>Labeonini</taxon>
        <taxon>Cirrhinus</taxon>
    </lineage>
</organism>
<protein>
    <submittedName>
        <fullName evidence="1">Uncharacterized protein</fullName>
    </submittedName>
</protein>
<reference evidence="1 2" key="1">
    <citation type="submission" date="2024-05" db="EMBL/GenBank/DDBJ databases">
        <title>Genome sequencing and assembly of Indian major carp, Cirrhinus mrigala (Hamilton, 1822).</title>
        <authorList>
            <person name="Mohindra V."/>
            <person name="Chowdhury L.M."/>
            <person name="Lal K."/>
            <person name="Jena J.K."/>
        </authorList>
    </citation>
    <scope>NUCLEOTIDE SEQUENCE [LARGE SCALE GENOMIC DNA]</scope>
    <source>
        <strain evidence="1">CM1030</strain>
        <tissue evidence="1">Blood</tissue>
    </source>
</reference>
<dbReference type="EMBL" id="JAMKFB020000013">
    <property type="protein sequence ID" value="KAL0178403.1"/>
    <property type="molecule type" value="Genomic_DNA"/>
</dbReference>
<dbReference type="FunFam" id="2.20.100.10:FF:000012">
    <property type="entry name" value="Adhesion G protein-coupled receptor B2"/>
    <property type="match status" value="1"/>
</dbReference>
<feature type="non-terminal residue" evidence="1">
    <location>
        <position position="1"/>
    </location>
</feature>
<dbReference type="PRINTS" id="PR01705">
    <property type="entry name" value="TSP1REPEAT"/>
</dbReference>
<dbReference type="Pfam" id="PF00090">
    <property type="entry name" value="TSP_1"/>
    <property type="match status" value="1"/>
</dbReference>
<name>A0ABD0PWJ5_CIRMR</name>
<dbReference type="Gene3D" id="2.20.100.10">
    <property type="entry name" value="Thrombospondin type-1 (TSP1) repeat"/>
    <property type="match status" value="1"/>
</dbReference>
<evidence type="ECO:0000313" key="2">
    <source>
        <dbReference type="Proteomes" id="UP001529510"/>
    </source>
</evidence>
<keyword evidence="2" id="KW-1185">Reference proteome</keyword>
<dbReference type="PROSITE" id="PS50092">
    <property type="entry name" value="TSP1"/>
    <property type="match status" value="1"/>
</dbReference>
<dbReference type="AlphaFoldDB" id="A0ABD0PWJ5"/>
<dbReference type="InterPro" id="IPR036383">
    <property type="entry name" value="TSP1_rpt_sf"/>
</dbReference>
<dbReference type="Proteomes" id="UP001529510">
    <property type="component" value="Unassembled WGS sequence"/>
</dbReference>
<dbReference type="SUPFAM" id="SSF82895">
    <property type="entry name" value="TSP-1 type 1 repeat"/>
    <property type="match status" value="1"/>
</dbReference>
<dbReference type="InterPro" id="IPR000884">
    <property type="entry name" value="TSP1_rpt"/>
</dbReference>
<dbReference type="SMART" id="SM00209">
    <property type="entry name" value="TSP1"/>
    <property type="match status" value="1"/>
</dbReference>
<gene>
    <name evidence="1" type="ORF">M9458_027297</name>
</gene>
<comment type="caution">
    <text evidence="1">The sequence shown here is derived from an EMBL/GenBank/DDBJ whole genome shotgun (WGS) entry which is preliminary data.</text>
</comment>
<evidence type="ECO:0000313" key="1">
    <source>
        <dbReference type="EMBL" id="KAL0178403.1"/>
    </source>
</evidence>
<feature type="non-terminal residue" evidence="1">
    <location>
        <position position="54"/>
    </location>
</feature>
<proteinExistence type="predicted"/>
<accession>A0ABD0PWJ5</accession>
<sequence length="54" mass="5941">NGQWNAWAPWSGCSKSCDGGWQRRVRVCQGLAVTGQPCDGSGEEVRRCSEQRCP</sequence>